<sequence length="629" mass="69582">MKRIILIYDDQLENEVREGVIPLFGSQLKSGIAYKNFKSFGFSEEDFLVCYLSDDQLKEFLPFVTESHYKIGFLPHPKMKHARQGFGISEKLEEAVDNILKTEEVLDVDVLYANGIPVFNTLVIGNTLSLMYGSLTENTFKRFFEKIGNFFKMFKRVRLHRYFLDWSNEKGELRGKPLETAALGILTVQHGKSTLLSRRILEDSFVNDGLMHNLVLSPRSVGEMIQFSVIGLFQISKSESMPPFASLIKTDRMLISSPEPINFSLDDTLMSAKEIELMVVPKVLSIVPGIHLKTDELVNSAKVFKTKSLPQGELREGLLGRYLPLTNHATTEEFKWLFSILRENSKTTSSFLVLMALSTLIATFGLFGNSSPVIIGAMILAPLMSPIVSLSMGVLRQDEQLIKDSLKAIGFGMLIGYVFAVLITWLTPLNSMNSEIVARIRPNLLDLGVAAGSGIAGAYAHAKKEIAKTLAGVAIAVALVPPLAVSGIGLGWGEWSVFWGALLLLGTNLAGMVLAGAVTFLFLGFSPFRLARKGLFISLMFVAMISAPLAFGFSKMVKENRIIQNLSGKELTQGVLRDIRIIQLNPLRLSLTLVSEKPLDQDELQKIKMQINQLLGEDVGLELSVGLKL</sequence>
<dbReference type="EMBL" id="FNQC01000004">
    <property type="protein sequence ID" value="SDY97071.1"/>
    <property type="molecule type" value="Genomic_DNA"/>
</dbReference>
<evidence type="ECO:0000313" key="3">
    <source>
        <dbReference type="Proteomes" id="UP000199663"/>
    </source>
</evidence>
<protein>
    <submittedName>
        <fullName evidence="2">Uncharacterized hydrophobic domain-containing protein</fullName>
    </submittedName>
</protein>
<keyword evidence="1" id="KW-0472">Membrane</keyword>
<feature type="transmembrane region" description="Helical" evidence="1">
    <location>
        <begin position="469"/>
        <end position="492"/>
    </location>
</feature>
<dbReference type="RefSeq" id="WP_019599798.1">
    <property type="nucleotide sequence ID" value="NZ_FNQC01000004.1"/>
</dbReference>
<dbReference type="InterPro" id="IPR005240">
    <property type="entry name" value="DUF389"/>
</dbReference>
<feature type="transmembrane region" description="Helical" evidence="1">
    <location>
        <begin position="373"/>
        <end position="394"/>
    </location>
</feature>
<feature type="transmembrane region" description="Helical" evidence="1">
    <location>
        <begin position="535"/>
        <end position="553"/>
    </location>
</feature>
<evidence type="ECO:0000313" key="2">
    <source>
        <dbReference type="EMBL" id="SDY97071.1"/>
    </source>
</evidence>
<feature type="transmembrane region" description="Helical" evidence="1">
    <location>
        <begin position="406"/>
        <end position="425"/>
    </location>
</feature>
<organism evidence="2 3">
    <name type="scientific">Rhodonellum ikkaensis</name>
    <dbReference type="NCBI Taxonomy" id="336829"/>
    <lineage>
        <taxon>Bacteria</taxon>
        <taxon>Pseudomonadati</taxon>
        <taxon>Bacteroidota</taxon>
        <taxon>Cytophagia</taxon>
        <taxon>Cytophagales</taxon>
        <taxon>Cytophagaceae</taxon>
        <taxon>Rhodonellum</taxon>
    </lineage>
</organism>
<feature type="transmembrane region" description="Helical" evidence="1">
    <location>
        <begin position="498"/>
        <end position="523"/>
    </location>
</feature>
<proteinExistence type="predicted"/>
<dbReference type="SUPFAM" id="SSF111331">
    <property type="entry name" value="NAD kinase/diacylglycerol kinase-like"/>
    <property type="match status" value="1"/>
</dbReference>
<comment type="caution">
    <text evidence="2">The sequence shown here is derived from an EMBL/GenBank/DDBJ whole genome shotgun (WGS) entry which is preliminary data.</text>
</comment>
<accession>A0A1H3P7M9</accession>
<evidence type="ECO:0000256" key="1">
    <source>
        <dbReference type="SAM" id="Phobius"/>
    </source>
</evidence>
<name>A0A1H3P7M9_9BACT</name>
<dbReference type="InterPro" id="IPR016064">
    <property type="entry name" value="NAD/diacylglycerol_kinase_sf"/>
</dbReference>
<keyword evidence="1" id="KW-1133">Transmembrane helix</keyword>
<gene>
    <name evidence="2" type="ORF">SAMN05444412_104104</name>
</gene>
<keyword evidence="3" id="KW-1185">Reference proteome</keyword>
<dbReference type="Pfam" id="PF04087">
    <property type="entry name" value="DUF389"/>
    <property type="match status" value="1"/>
</dbReference>
<reference evidence="2 3" key="1">
    <citation type="submission" date="2016-10" db="EMBL/GenBank/DDBJ databases">
        <authorList>
            <person name="Varghese N."/>
            <person name="Submissions S."/>
        </authorList>
    </citation>
    <scope>NUCLEOTIDE SEQUENCE [LARGE SCALE GENOMIC DNA]</scope>
    <source>
        <strain evidence="2 3">DSM 17997</strain>
    </source>
</reference>
<feature type="transmembrane region" description="Helical" evidence="1">
    <location>
        <begin position="349"/>
        <end position="367"/>
    </location>
</feature>
<dbReference type="PANTHER" id="PTHR20992:SF9">
    <property type="entry name" value="AT15442P-RELATED"/>
    <property type="match status" value="1"/>
</dbReference>
<keyword evidence="1" id="KW-0812">Transmembrane</keyword>
<dbReference type="Proteomes" id="UP000199663">
    <property type="component" value="Unassembled WGS sequence"/>
</dbReference>
<dbReference type="PANTHER" id="PTHR20992">
    <property type="entry name" value="AT15442P-RELATED"/>
    <property type="match status" value="1"/>
</dbReference>